<dbReference type="InterPro" id="IPR050175">
    <property type="entry name" value="Complex_I_Subunit_2"/>
</dbReference>
<keyword evidence="14" id="KW-0830">Ubiquinone</keyword>
<protein>
    <recommendedName>
        <fullName evidence="5">NADH-ubiquinone oxidoreductase chain 2</fullName>
        <ecNumber evidence="4">7.1.1.2</ecNumber>
    </recommendedName>
    <alternativeName>
        <fullName evidence="17">NADH dehydrogenase subunit 2</fullName>
    </alternativeName>
</protein>
<reference evidence="21" key="1">
    <citation type="submission" date="2020-08" db="EMBL/GenBank/DDBJ databases">
        <authorList>
            <person name="Santos-Garcia D."/>
            <person name="Santos-Garcia D."/>
            <person name="Santos-Garcia D."/>
        </authorList>
    </citation>
    <scope>NUCLEOTIDE SEQUENCE [LARGE SCALE GENOMIC DNA]</scope>
</reference>
<comment type="subcellular location">
    <subcellularLocation>
        <location evidence="2">Mitochondrion inner membrane</location>
        <topology evidence="2">Multi-pass membrane protein</topology>
    </subcellularLocation>
</comment>
<comment type="similarity">
    <text evidence="3">Belongs to the complex I subunit 2 family.</text>
</comment>
<dbReference type="EMBL" id="LR877885">
    <property type="protein sequence ID" value="CAD5105745.1"/>
    <property type="molecule type" value="Genomic_DNA"/>
</dbReference>
<dbReference type="Pfam" id="PF00361">
    <property type="entry name" value="Proton_antipo_M"/>
    <property type="match status" value="1"/>
</dbReference>
<evidence type="ECO:0000256" key="18">
    <source>
        <dbReference type="ARBA" id="ARBA00049551"/>
    </source>
</evidence>
<keyword evidence="13" id="KW-0520">NAD</keyword>
<evidence type="ECO:0000256" key="17">
    <source>
        <dbReference type="ARBA" id="ARBA00031028"/>
    </source>
</evidence>
<gene>
    <name evidence="21" type="primary">ND2</name>
    <name evidence="21" type="ORF">MTSISI_0013</name>
</gene>
<evidence type="ECO:0000256" key="5">
    <source>
        <dbReference type="ARBA" id="ARBA00021008"/>
    </source>
</evidence>
<keyword evidence="7" id="KW-0679">Respiratory chain</keyword>
<evidence type="ECO:0000256" key="1">
    <source>
        <dbReference type="ARBA" id="ARBA00003257"/>
    </source>
</evidence>
<feature type="transmembrane region" description="Helical" evidence="19">
    <location>
        <begin position="132"/>
        <end position="151"/>
    </location>
</feature>
<dbReference type="InterPro" id="IPR001750">
    <property type="entry name" value="ND/Mrp_TM"/>
</dbReference>
<keyword evidence="11" id="KW-0249">Electron transport</keyword>
<keyword evidence="16 19" id="KW-0472">Membrane</keyword>
<keyword evidence="8 19" id="KW-0812">Transmembrane</keyword>
<evidence type="ECO:0000256" key="7">
    <source>
        <dbReference type="ARBA" id="ARBA00022660"/>
    </source>
</evidence>
<evidence type="ECO:0000256" key="2">
    <source>
        <dbReference type="ARBA" id="ARBA00004448"/>
    </source>
</evidence>
<evidence type="ECO:0000256" key="13">
    <source>
        <dbReference type="ARBA" id="ARBA00023027"/>
    </source>
</evidence>
<dbReference type="AlphaFoldDB" id="A0A7G2CVI2"/>
<sequence>MWISCLLSIMKYLCGGLLLVVSWIAWQVNNWFSIWMLMETAMVFLLGFISMSDKYQSSESLTKYFVIQVMVSLVLLVCVIISMFLKSMVINIWLMIMLCMKMGMFPFQFWLVSLVGKISWFSYLALGSFSKIIPILMSYYGLSVIFLMIIVSTSSLMGSIMGINNTSLQKILSYSSMIHVSWSLCGLTISTQVFYVYFSGYLIMMCWMGVFCHEIGAFMVNQLTLLGNKIHKMVILMHGLSLAGFPPFIGFMIKWMVISLVLKTSYAMVLVALLFSSLLATVFYLQMWFLILMVQSSNCKWCSIFTTEFVAGLWVIGSWFLIFGFM</sequence>
<evidence type="ECO:0000256" key="12">
    <source>
        <dbReference type="ARBA" id="ARBA00022989"/>
    </source>
</evidence>
<accession>A0A7G2CVI2</accession>
<evidence type="ECO:0000313" key="21">
    <source>
        <dbReference type="EMBL" id="CAD5105745.1"/>
    </source>
</evidence>
<dbReference type="GO" id="GO:0005743">
    <property type="term" value="C:mitochondrial inner membrane"/>
    <property type="evidence" value="ECO:0007669"/>
    <property type="project" value="UniProtKB-SubCell"/>
</dbReference>
<feature type="transmembrane region" description="Helical" evidence="19">
    <location>
        <begin position="171"/>
        <end position="195"/>
    </location>
</feature>
<comment type="function">
    <text evidence="1">Core subunit of the mitochondrial membrane respiratory chain NADH dehydrogenase (Complex I) that is believed to belong to the minimal assembly required for catalysis. Complex I functions in the transfer of electrons from NADH to the respiratory chain. The immediate electron acceptor for the enzyme is believed to be ubiquinone.</text>
</comment>
<evidence type="ECO:0000256" key="11">
    <source>
        <dbReference type="ARBA" id="ARBA00022982"/>
    </source>
</evidence>
<keyword evidence="10" id="KW-1278">Translocase</keyword>
<feature type="domain" description="NADH:quinone oxidoreductase/Mrp antiporter transmembrane" evidence="20">
    <location>
        <begin position="29"/>
        <end position="279"/>
    </location>
</feature>
<organism evidence="21">
    <name type="scientific">Singhiella simplex</name>
    <dbReference type="NCBI Taxonomy" id="1608328"/>
    <lineage>
        <taxon>Eukaryota</taxon>
        <taxon>Metazoa</taxon>
        <taxon>Ecdysozoa</taxon>
        <taxon>Arthropoda</taxon>
        <taxon>Hexapoda</taxon>
        <taxon>Insecta</taxon>
        <taxon>Pterygota</taxon>
        <taxon>Neoptera</taxon>
        <taxon>Paraneoptera</taxon>
        <taxon>Hemiptera</taxon>
        <taxon>Sternorrhyncha</taxon>
        <taxon>Aleyrodoidea</taxon>
        <taxon>Aleyrodidae</taxon>
        <taxon>Aleyrodinae</taxon>
        <taxon>Singhiella</taxon>
    </lineage>
</organism>
<comment type="catalytic activity">
    <reaction evidence="18">
        <text>a ubiquinone + NADH + 5 H(+)(in) = a ubiquinol + NAD(+) + 4 H(+)(out)</text>
        <dbReference type="Rhea" id="RHEA:29091"/>
        <dbReference type="Rhea" id="RHEA-COMP:9565"/>
        <dbReference type="Rhea" id="RHEA-COMP:9566"/>
        <dbReference type="ChEBI" id="CHEBI:15378"/>
        <dbReference type="ChEBI" id="CHEBI:16389"/>
        <dbReference type="ChEBI" id="CHEBI:17976"/>
        <dbReference type="ChEBI" id="CHEBI:57540"/>
        <dbReference type="ChEBI" id="CHEBI:57945"/>
        <dbReference type="EC" id="7.1.1.2"/>
    </reaction>
</comment>
<feature type="transmembrane region" description="Helical" evidence="19">
    <location>
        <begin position="6"/>
        <end position="26"/>
    </location>
</feature>
<evidence type="ECO:0000256" key="14">
    <source>
        <dbReference type="ARBA" id="ARBA00023075"/>
    </source>
</evidence>
<feature type="transmembrane region" description="Helical" evidence="19">
    <location>
        <begin position="265"/>
        <end position="292"/>
    </location>
</feature>
<proteinExistence type="inferred from homology"/>
<evidence type="ECO:0000256" key="15">
    <source>
        <dbReference type="ARBA" id="ARBA00023128"/>
    </source>
</evidence>
<evidence type="ECO:0000259" key="20">
    <source>
        <dbReference type="Pfam" id="PF00361"/>
    </source>
</evidence>
<dbReference type="GO" id="GO:0008137">
    <property type="term" value="F:NADH dehydrogenase (ubiquinone) activity"/>
    <property type="evidence" value="ECO:0007669"/>
    <property type="project" value="UniProtKB-EC"/>
</dbReference>
<dbReference type="PANTHER" id="PTHR46552">
    <property type="entry name" value="NADH-UBIQUINONE OXIDOREDUCTASE CHAIN 2"/>
    <property type="match status" value="1"/>
</dbReference>
<evidence type="ECO:0000256" key="16">
    <source>
        <dbReference type="ARBA" id="ARBA00023136"/>
    </source>
</evidence>
<evidence type="ECO:0000256" key="3">
    <source>
        <dbReference type="ARBA" id="ARBA00007012"/>
    </source>
</evidence>
<keyword evidence="15 21" id="KW-0496">Mitochondrion</keyword>
<keyword evidence="12 19" id="KW-1133">Transmembrane helix</keyword>
<keyword evidence="9" id="KW-0999">Mitochondrion inner membrane</keyword>
<evidence type="ECO:0000256" key="19">
    <source>
        <dbReference type="SAM" id="Phobius"/>
    </source>
</evidence>
<feature type="transmembrane region" description="Helical" evidence="19">
    <location>
        <begin position="33"/>
        <end position="52"/>
    </location>
</feature>
<feature type="transmembrane region" description="Helical" evidence="19">
    <location>
        <begin position="304"/>
        <end position="325"/>
    </location>
</feature>
<evidence type="ECO:0000256" key="8">
    <source>
        <dbReference type="ARBA" id="ARBA00022692"/>
    </source>
</evidence>
<name>A0A7G2CVI2_9HEMI</name>
<feature type="transmembrane region" description="Helical" evidence="19">
    <location>
        <begin position="64"/>
        <end position="85"/>
    </location>
</feature>
<feature type="transmembrane region" description="Helical" evidence="19">
    <location>
        <begin position="233"/>
        <end position="253"/>
    </location>
</feature>
<geneLocation type="mitochondrion" evidence="21"/>
<evidence type="ECO:0000256" key="10">
    <source>
        <dbReference type="ARBA" id="ARBA00022967"/>
    </source>
</evidence>
<evidence type="ECO:0000256" key="4">
    <source>
        <dbReference type="ARBA" id="ARBA00012944"/>
    </source>
</evidence>
<dbReference type="EC" id="7.1.1.2" evidence="4"/>
<dbReference type="PANTHER" id="PTHR46552:SF1">
    <property type="entry name" value="NADH-UBIQUINONE OXIDOREDUCTASE CHAIN 2"/>
    <property type="match status" value="1"/>
</dbReference>
<evidence type="ECO:0000256" key="6">
    <source>
        <dbReference type="ARBA" id="ARBA00022448"/>
    </source>
</evidence>
<feature type="transmembrane region" description="Helical" evidence="19">
    <location>
        <begin position="201"/>
        <end position="221"/>
    </location>
</feature>
<keyword evidence="6" id="KW-0813">Transport</keyword>
<dbReference type="GO" id="GO:0006120">
    <property type="term" value="P:mitochondrial electron transport, NADH to ubiquinone"/>
    <property type="evidence" value="ECO:0007669"/>
    <property type="project" value="TreeGrafter"/>
</dbReference>
<evidence type="ECO:0000256" key="9">
    <source>
        <dbReference type="ARBA" id="ARBA00022792"/>
    </source>
</evidence>